<dbReference type="InterPro" id="IPR036691">
    <property type="entry name" value="Endo/exonu/phosph_ase_sf"/>
</dbReference>
<name>A0AAD8IMD1_9APIA</name>
<dbReference type="EMBL" id="JAUIZM010000004">
    <property type="protein sequence ID" value="KAK1388629.1"/>
    <property type="molecule type" value="Genomic_DNA"/>
</dbReference>
<proteinExistence type="predicted"/>
<comment type="caution">
    <text evidence="1">The sequence shown here is derived from an EMBL/GenBank/DDBJ whole genome shotgun (WGS) entry which is preliminary data.</text>
</comment>
<accession>A0AAD8IMD1</accession>
<sequence>MDGFNNFIDNANLLEIALVNSEFTWFGPGGKKSRLDRALVSPEWWSKGSWLLKTSYRKGSDHRVLSLSLQVQNWGPVPFRIFDCWMKDTELAKCLEDQINKDVQSGCIDLLSVLRRARLLIKNWSKLGRNNVDDKIKEMECSLDLSDNDALQNVNAMALKDALSELYEQNVAC</sequence>
<dbReference type="AlphaFoldDB" id="A0AAD8IMD1"/>
<organism evidence="1 2">
    <name type="scientific">Heracleum sosnowskyi</name>
    <dbReference type="NCBI Taxonomy" id="360622"/>
    <lineage>
        <taxon>Eukaryota</taxon>
        <taxon>Viridiplantae</taxon>
        <taxon>Streptophyta</taxon>
        <taxon>Embryophyta</taxon>
        <taxon>Tracheophyta</taxon>
        <taxon>Spermatophyta</taxon>
        <taxon>Magnoliopsida</taxon>
        <taxon>eudicotyledons</taxon>
        <taxon>Gunneridae</taxon>
        <taxon>Pentapetalae</taxon>
        <taxon>asterids</taxon>
        <taxon>campanulids</taxon>
        <taxon>Apiales</taxon>
        <taxon>Apiaceae</taxon>
        <taxon>Apioideae</taxon>
        <taxon>apioid superclade</taxon>
        <taxon>Tordylieae</taxon>
        <taxon>Tordyliinae</taxon>
        <taxon>Heracleum</taxon>
    </lineage>
</organism>
<dbReference type="Gene3D" id="3.60.10.10">
    <property type="entry name" value="Endonuclease/exonuclease/phosphatase"/>
    <property type="match status" value="1"/>
</dbReference>
<dbReference type="SUPFAM" id="SSF56219">
    <property type="entry name" value="DNase I-like"/>
    <property type="match status" value="1"/>
</dbReference>
<protein>
    <submittedName>
        <fullName evidence="1">Uncharacterized protein</fullName>
    </submittedName>
</protein>
<dbReference type="PANTHER" id="PTHR33710:SF64">
    <property type="entry name" value="ENDONUCLEASE_EXONUCLEASE_PHOSPHATASE DOMAIN-CONTAINING PROTEIN"/>
    <property type="match status" value="1"/>
</dbReference>
<keyword evidence="2" id="KW-1185">Reference proteome</keyword>
<dbReference type="Proteomes" id="UP001237642">
    <property type="component" value="Unassembled WGS sequence"/>
</dbReference>
<reference evidence="1" key="1">
    <citation type="submission" date="2023-02" db="EMBL/GenBank/DDBJ databases">
        <title>Genome of toxic invasive species Heracleum sosnowskyi carries increased number of genes despite the absence of recent whole-genome duplications.</title>
        <authorList>
            <person name="Schelkunov M."/>
            <person name="Shtratnikova V."/>
            <person name="Makarenko M."/>
            <person name="Klepikova A."/>
            <person name="Omelchenko D."/>
            <person name="Novikova G."/>
            <person name="Obukhova E."/>
            <person name="Bogdanov V."/>
            <person name="Penin A."/>
            <person name="Logacheva M."/>
        </authorList>
    </citation>
    <scope>NUCLEOTIDE SEQUENCE</scope>
    <source>
        <strain evidence="1">Hsosn_3</strain>
        <tissue evidence="1">Leaf</tissue>
    </source>
</reference>
<evidence type="ECO:0000313" key="1">
    <source>
        <dbReference type="EMBL" id="KAK1388629.1"/>
    </source>
</evidence>
<evidence type="ECO:0000313" key="2">
    <source>
        <dbReference type="Proteomes" id="UP001237642"/>
    </source>
</evidence>
<gene>
    <name evidence="1" type="ORF">POM88_016807</name>
</gene>
<dbReference type="PANTHER" id="PTHR33710">
    <property type="entry name" value="BNAC02G09200D PROTEIN"/>
    <property type="match status" value="1"/>
</dbReference>
<reference evidence="1" key="2">
    <citation type="submission" date="2023-05" db="EMBL/GenBank/DDBJ databases">
        <authorList>
            <person name="Schelkunov M.I."/>
        </authorList>
    </citation>
    <scope>NUCLEOTIDE SEQUENCE</scope>
    <source>
        <strain evidence="1">Hsosn_3</strain>
        <tissue evidence="1">Leaf</tissue>
    </source>
</reference>